<evidence type="ECO:0000313" key="7">
    <source>
        <dbReference type="Proteomes" id="UP000011115"/>
    </source>
</evidence>
<dbReference type="GO" id="GO:0003677">
    <property type="term" value="F:DNA binding"/>
    <property type="evidence" value="ECO:0007669"/>
    <property type="project" value="UniProtKB-KW"/>
</dbReference>
<accession>M1BAM0</accession>
<evidence type="ECO:0000313" key="6">
    <source>
        <dbReference type="EnsemblPlants" id="PGSC0003DMT400040900"/>
    </source>
</evidence>
<evidence type="ECO:0000256" key="3">
    <source>
        <dbReference type="ARBA" id="ARBA00023125"/>
    </source>
</evidence>
<protein>
    <submittedName>
        <fullName evidence="6">Uncharacterized protein</fullName>
    </submittedName>
</protein>
<dbReference type="AlphaFoldDB" id="M1BAM0"/>
<dbReference type="EnsemblPlants" id="PGSC0003DMT400040900">
    <property type="protein sequence ID" value="PGSC0003DMT400040900"/>
    <property type="gene ID" value="PGSC0003DMG400015820"/>
</dbReference>
<keyword evidence="5" id="KW-0539">Nucleus</keyword>
<sequence length="153" mass="17134">MEGESNNISDSRLMKGVMDEHNGQCTKGWHKFVKAKSLRATNTIVFNLCESKNGTNENRNTFVIDVMKNVEDLPMDLELNHDAIDVDAALTPGLLFRKQIELRNKPRVTLDSFSPFRRLKMVNTRFNGVRSVAPVNALAEKSAARGSSRGKGR</sequence>
<proteinExistence type="predicted"/>
<dbReference type="InterPro" id="IPR015300">
    <property type="entry name" value="DNA-bd_pseudobarrel_sf"/>
</dbReference>
<reference evidence="7" key="1">
    <citation type="journal article" date="2011" name="Nature">
        <title>Genome sequence and analysis of the tuber crop potato.</title>
        <authorList>
            <consortium name="The Potato Genome Sequencing Consortium"/>
        </authorList>
    </citation>
    <scope>NUCLEOTIDE SEQUENCE [LARGE SCALE GENOMIC DNA]</scope>
    <source>
        <strain evidence="7">cv. DM1-3 516 R44</strain>
    </source>
</reference>
<keyword evidence="2" id="KW-0805">Transcription regulation</keyword>
<evidence type="ECO:0000256" key="4">
    <source>
        <dbReference type="ARBA" id="ARBA00023163"/>
    </source>
</evidence>
<organism evidence="6 7">
    <name type="scientific">Solanum tuberosum</name>
    <name type="common">Potato</name>
    <dbReference type="NCBI Taxonomy" id="4113"/>
    <lineage>
        <taxon>Eukaryota</taxon>
        <taxon>Viridiplantae</taxon>
        <taxon>Streptophyta</taxon>
        <taxon>Embryophyta</taxon>
        <taxon>Tracheophyta</taxon>
        <taxon>Spermatophyta</taxon>
        <taxon>Magnoliopsida</taxon>
        <taxon>eudicotyledons</taxon>
        <taxon>Gunneridae</taxon>
        <taxon>Pentapetalae</taxon>
        <taxon>asterids</taxon>
        <taxon>lamiids</taxon>
        <taxon>Solanales</taxon>
        <taxon>Solanaceae</taxon>
        <taxon>Solanoideae</taxon>
        <taxon>Solaneae</taxon>
        <taxon>Solanum</taxon>
    </lineage>
</organism>
<keyword evidence="7" id="KW-1185">Reference proteome</keyword>
<dbReference type="HOGENOM" id="CLU_1716452_0_0_1"/>
<dbReference type="PaxDb" id="4113-PGSC0003DMT400040900"/>
<reference evidence="6" key="2">
    <citation type="submission" date="2015-06" db="UniProtKB">
        <authorList>
            <consortium name="EnsemblPlants"/>
        </authorList>
    </citation>
    <scope>IDENTIFICATION</scope>
    <source>
        <strain evidence="6">DM1-3 516 R44</strain>
    </source>
</reference>
<evidence type="ECO:0000256" key="2">
    <source>
        <dbReference type="ARBA" id="ARBA00023015"/>
    </source>
</evidence>
<keyword evidence="3" id="KW-0238">DNA-binding</keyword>
<dbReference type="InParanoid" id="M1BAM0"/>
<dbReference type="SUPFAM" id="SSF101936">
    <property type="entry name" value="DNA-binding pseudobarrel domain"/>
    <property type="match status" value="1"/>
</dbReference>
<evidence type="ECO:0000256" key="5">
    <source>
        <dbReference type="ARBA" id="ARBA00023242"/>
    </source>
</evidence>
<keyword evidence="4" id="KW-0804">Transcription</keyword>
<dbReference type="Gene3D" id="2.40.330.10">
    <property type="entry name" value="DNA-binding pseudobarrel domain"/>
    <property type="match status" value="1"/>
</dbReference>
<comment type="subcellular location">
    <subcellularLocation>
        <location evidence="1">Nucleus</location>
    </subcellularLocation>
</comment>
<name>M1BAM0_SOLTU</name>
<evidence type="ECO:0000256" key="1">
    <source>
        <dbReference type="ARBA" id="ARBA00004123"/>
    </source>
</evidence>
<dbReference type="Gramene" id="PGSC0003DMT400040900">
    <property type="protein sequence ID" value="PGSC0003DMT400040900"/>
    <property type="gene ID" value="PGSC0003DMG400015820"/>
</dbReference>
<dbReference type="GO" id="GO:0005634">
    <property type="term" value="C:nucleus"/>
    <property type="evidence" value="ECO:0007669"/>
    <property type="project" value="UniProtKB-SubCell"/>
</dbReference>
<dbReference type="Proteomes" id="UP000011115">
    <property type="component" value="Unassembled WGS sequence"/>
</dbReference>